<evidence type="ECO:0000313" key="9">
    <source>
        <dbReference type="Proteomes" id="UP000887569"/>
    </source>
</evidence>
<dbReference type="InterPro" id="IPR036259">
    <property type="entry name" value="MFS_trans_sf"/>
</dbReference>
<evidence type="ECO:0000259" key="8">
    <source>
        <dbReference type="PROSITE" id="PS50850"/>
    </source>
</evidence>
<feature type="transmembrane region" description="Helical" evidence="7">
    <location>
        <begin position="72"/>
        <end position="92"/>
    </location>
</feature>
<dbReference type="Proteomes" id="UP000887569">
    <property type="component" value="Unplaced"/>
</dbReference>
<comment type="subcellular location">
    <subcellularLocation>
        <location evidence="1">Membrane</location>
        <topology evidence="1">Multi-pass membrane protein</topology>
    </subcellularLocation>
</comment>
<organism evidence="9 10">
    <name type="scientific">Parascaris univalens</name>
    <name type="common">Nematode worm</name>
    <dbReference type="NCBI Taxonomy" id="6257"/>
    <lineage>
        <taxon>Eukaryota</taxon>
        <taxon>Metazoa</taxon>
        <taxon>Ecdysozoa</taxon>
        <taxon>Nematoda</taxon>
        <taxon>Chromadorea</taxon>
        <taxon>Rhabditida</taxon>
        <taxon>Spirurina</taxon>
        <taxon>Ascaridomorpha</taxon>
        <taxon>Ascaridoidea</taxon>
        <taxon>Ascarididae</taxon>
        <taxon>Parascaris</taxon>
    </lineage>
</organism>
<sequence length="305" mass="33675">FKASRMVQIAAVVSDVLTQRRPESHPSTTVYVYLLTLMACLGGLLFGYDTGIISSAMLYLPLNKQMGYLSTLWQEIIISITPGMAGLSALIAGKSGDYFGRRMVILAASATFIVGAVLCGAAPELWTLFSGRVLLGVAIGFASMIIPVYIGEVTPSHIRGTLITIYQLMVAFGFVVANAFAAWFAHYDPVNLGWRLMFSLAAVPAAIQFVCFLFLPETPRFIMNVRGQQDARNVLQKIYGGSRDWIDYEMDEITRNIEDENQYRKAVGDSFVISRILKTQHVRKAMLLGCAMQMFQQLAGINTIL</sequence>
<dbReference type="InterPro" id="IPR020846">
    <property type="entry name" value="MFS_dom"/>
</dbReference>
<feature type="transmembrane region" description="Helical" evidence="7">
    <location>
        <begin position="30"/>
        <end position="60"/>
    </location>
</feature>
<dbReference type="SUPFAM" id="SSF103473">
    <property type="entry name" value="MFS general substrate transporter"/>
    <property type="match status" value="1"/>
</dbReference>
<evidence type="ECO:0000256" key="1">
    <source>
        <dbReference type="ARBA" id="ARBA00004141"/>
    </source>
</evidence>
<dbReference type="PROSITE" id="PS00217">
    <property type="entry name" value="SUGAR_TRANSPORT_2"/>
    <property type="match status" value="1"/>
</dbReference>
<protein>
    <submittedName>
        <fullName evidence="10">Major facilitator superfamily (MFS) profile domain-containing protein</fullName>
    </submittedName>
</protein>
<dbReference type="AlphaFoldDB" id="A0A915AAK9"/>
<feature type="transmembrane region" description="Helical" evidence="7">
    <location>
        <begin position="129"/>
        <end position="150"/>
    </location>
</feature>
<dbReference type="PANTHER" id="PTHR48020:SF12">
    <property type="entry name" value="PROTON MYO-INOSITOL COTRANSPORTER"/>
    <property type="match status" value="1"/>
</dbReference>
<feature type="domain" description="Major facilitator superfamily (MFS) profile" evidence="8">
    <location>
        <begin position="35"/>
        <end position="305"/>
    </location>
</feature>
<dbReference type="InterPro" id="IPR005828">
    <property type="entry name" value="MFS_sugar_transport-like"/>
</dbReference>
<dbReference type="PRINTS" id="PR00171">
    <property type="entry name" value="SUGRTRNSPORT"/>
</dbReference>
<feature type="transmembrane region" description="Helical" evidence="7">
    <location>
        <begin position="162"/>
        <end position="184"/>
    </location>
</feature>
<dbReference type="Pfam" id="PF00083">
    <property type="entry name" value="Sugar_tr"/>
    <property type="match status" value="1"/>
</dbReference>
<keyword evidence="4 7" id="KW-0812">Transmembrane</keyword>
<feature type="transmembrane region" description="Helical" evidence="7">
    <location>
        <begin position="104"/>
        <end position="123"/>
    </location>
</feature>
<dbReference type="Gene3D" id="1.20.1250.20">
    <property type="entry name" value="MFS general substrate transporter like domains"/>
    <property type="match status" value="1"/>
</dbReference>
<comment type="similarity">
    <text evidence="2">Belongs to the major facilitator superfamily. Sugar transporter (TC 2.A.1.1) family.</text>
</comment>
<dbReference type="InterPro" id="IPR050814">
    <property type="entry name" value="Myo-inositol_Transporter"/>
</dbReference>
<keyword evidence="6 7" id="KW-0472">Membrane</keyword>
<evidence type="ECO:0000313" key="10">
    <source>
        <dbReference type="WBParaSite" id="PgR002_g065_t02"/>
    </source>
</evidence>
<keyword evidence="9" id="KW-1185">Reference proteome</keyword>
<dbReference type="InterPro" id="IPR003663">
    <property type="entry name" value="Sugar/inositol_transpt"/>
</dbReference>
<dbReference type="GO" id="GO:0016324">
    <property type="term" value="C:apical plasma membrane"/>
    <property type="evidence" value="ECO:0007669"/>
    <property type="project" value="TreeGrafter"/>
</dbReference>
<evidence type="ECO:0000256" key="4">
    <source>
        <dbReference type="ARBA" id="ARBA00022692"/>
    </source>
</evidence>
<dbReference type="WBParaSite" id="PgR002_g065_t02">
    <property type="protein sequence ID" value="PgR002_g065_t02"/>
    <property type="gene ID" value="PgR002_g065"/>
</dbReference>
<reference evidence="10" key="1">
    <citation type="submission" date="2022-11" db="UniProtKB">
        <authorList>
            <consortium name="WormBaseParasite"/>
        </authorList>
    </citation>
    <scope>IDENTIFICATION</scope>
</reference>
<keyword evidence="5 7" id="KW-1133">Transmembrane helix</keyword>
<dbReference type="GO" id="GO:0005366">
    <property type="term" value="F:myo-inositol:proton symporter activity"/>
    <property type="evidence" value="ECO:0007669"/>
    <property type="project" value="TreeGrafter"/>
</dbReference>
<evidence type="ECO:0000256" key="2">
    <source>
        <dbReference type="ARBA" id="ARBA00010992"/>
    </source>
</evidence>
<dbReference type="InterPro" id="IPR005829">
    <property type="entry name" value="Sugar_transporter_CS"/>
</dbReference>
<evidence type="ECO:0000256" key="3">
    <source>
        <dbReference type="ARBA" id="ARBA00022448"/>
    </source>
</evidence>
<name>A0A915AAK9_PARUN</name>
<dbReference type="PANTHER" id="PTHR48020">
    <property type="entry name" value="PROTON MYO-INOSITOL COTRANSPORTER"/>
    <property type="match status" value="1"/>
</dbReference>
<dbReference type="PROSITE" id="PS50850">
    <property type="entry name" value="MFS"/>
    <property type="match status" value="1"/>
</dbReference>
<evidence type="ECO:0000256" key="6">
    <source>
        <dbReference type="ARBA" id="ARBA00023136"/>
    </source>
</evidence>
<evidence type="ECO:0000256" key="7">
    <source>
        <dbReference type="SAM" id="Phobius"/>
    </source>
</evidence>
<proteinExistence type="inferred from homology"/>
<feature type="transmembrane region" description="Helical" evidence="7">
    <location>
        <begin position="196"/>
        <end position="215"/>
    </location>
</feature>
<accession>A0A915AAK9</accession>
<keyword evidence="3" id="KW-0813">Transport</keyword>
<evidence type="ECO:0000256" key="5">
    <source>
        <dbReference type="ARBA" id="ARBA00022989"/>
    </source>
</evidence>